<dbReference type="eggNOG" id="COG1366">
    <property type="taxonomic scope" value="Bacteria"/>
</dbReference>
<dbReference type="InterPro" id="IPR002645">
    <property type="entry name" value="STAS_dom"/>
</dbReference>
<proteinExistence type="predicted"/>
<dbReference type="STRING" id="1219065.VPR01S_01_01290"/>
<gene>
    <name evidence="2" type="ORF">VPR01S_01_01290</name>
</gene>
<dbReference type="RefSeq" id="WP_021703348.1">
    <property type="nucleotide sequence ID" value="NZ_BATJ01000001.1"/>
</dbReference>
<dbReference type="Pfam" id="PF13466">
    <property type="entry name" value="STAS_2"/>
    <property type="match status" value="1"/>
</dbReference>
<name>U2ZCD9_VIBPR</name>
<dbReference type="InterPro" id="IPR058548">
    <property type="entry name" value="MlaB-like_STAS"/>
</dbReference>
<accession>U2ZCD9</accession>
<evidence type="ECO:0000259" key="1">
    <source>
        <dbReference type="PROSITE" id="PS50801"/>
    </source>
</evidence>
<keyword evidence="3" id="KW-1185">Reference proteome</keyword>
<dbReference type="PANTHER" id="PTHR35849:SF2">
    <property type="entry name" value="BLR2341 PROTEIN"/>
    <property type="match status" value="1"/>
</dbReference>
<dbReference type="InterPro" id="IPR052746">
    <property type="entry name" value="MlaB_ABC_Transporter"/>
</dbReference>
<comment type="caution">
    <text evidence="2">The sequence shown here is derived from an EMBL/GenBank/DDBJ whole genome shotgun (WGS) entry which is preliminary data.</text>
</comment>
<protein>
    <recommendedName>
        <fullName evidence="1">STAS domain-containing protein</fullName>
    </recommendedName>
</protein>
<dbReference type="PANTHER" id="PTHR35849">
    <property type="entry name" value="BLR2341 PROTEIN"/>
    <property type="match status" value="1"/>
</dbReference>
<evidence type="ECO:0000313" key="2">
    <source>
        <dbReference type="EMBL" id="GAD65356.1"/>
    </source>
</evidence>
<dbReference type="InterPro" id="IPR036513">
    <property type="entry name" value="STAS_dom_sf"/>
</dbReference>
<evidence type="ECO:0000313" key="3">
    <source>
        <dbReference type="Proteomes" id="UP000016570"/>
    </source>
</evidence>
<organism evidence="2 3">
    <name type="scientific">Vibrio proteolyticus NBRC 13287</name>
    <dbReference type="NCBI Taxonomy" id="1219065"/>
    <lineage>
        <taxon>Bacteria</taxon>
        <taxon>Pseudomonadati</taxon>
        <taxon>Pseudomonadota</taxon>
        <taxon>Gammaproteobacteria</taxon>
        <taxon>Vibrionales</taxon>
        <taxon>Vibrionaceae</taxon>
        <taxon>Vibrio</taxon>
    </lineage>
</organism>
<dbReference type="Gene3D" id="3.30.750.24">
    <property type="entry name" value="STAS domain"/>
    <property type="match status" value="1"/>
</dbReference>
<reference evidence="2 3" key="1">
    <citation type="submission" date="2013-09" db="EMBL/GenBank/DDBJ databases">
        <title>Whole genome shotgun sequence of Vibrio proteolyticus NBRC 13287.</title>
        <authorList>
            <person name="Isaki S."/>
            <person name="Hosoyama A."/>
            <person name="Numata M."/>
            <person name="Hashimoto M."/>
            <person name="Hosoyama Y."/>
            <person name="Tsuchikane K."/>
            <person name="Noguchi M."/>
            <person name="Hirakata S."/>
            <person name="Ichikawa N."/>
            <person name="Ohji S."/>
            <person name="Yamazoe A."/>
            <person name="Fujita N."/>
        </authorList>
    </citation>
    <scope>NUCLEOTIDE SEQUENCE [LARGE SCALE GENOMIC DNA]</scope>
    <source>
        <strain evidence="2 3">NBRC 13287</strain>
    </source>
</reference>
<dbReference type="PROSITE" id="PS50801">
    <property type="entry name" value="STAS"/>
    <property type="match status" value="1"/>
</dbReference>
<dbReference type="AlphaFoldDB" id="U2ZCD9"/>
<sequence length="87" mass="9494">MHYTLQSEVNIANIEQVKAQLTTSLTQGEAVELDASEVCKVDTAGMQLLLSYVLGLKQQGTEVHWKSPSDELSTVAKLLGLDSTLFQ</sequence>
<dbReference type="Proteomes" id="UP000016570">
    <property type="component" value="Unassembled WGS sequence"/>
</dbReference>
<feature type="domain" description="STAS" evidence="1">
    <location>
        <begin position="1"/>
        <end position="87"/>
    </location>
</feature>
<dbReference type="SUPFAM" id="SSF52091">
    <property type="entry name" value="SpoIIaa-like"/>
    <property type="match status" value="1"/>
</dbReference>
<dbReference type="EMBL" id="BATJ01000001">
    <property type="protein sequence ID" value="GAD65356.1"/>
    <property type="molecule type" value="Genomic_DNA"/>
</dbReference>